<accession>A0ABN6L7W9</accession>
<dbReference type="Pfam" id="PF18075">
    <property type="entry name" value="FtsX_ECD"/>
    <property type="match status" value="1"/>
</dbReference>
<evidence type="ECO:0000313" key="15">
    <source>
        <dbReference type="Proteomes" id="UP001354989"/>
    </source>
</evidence>
<keyword evidence="8 10" id="KW-0472">Membrane</keyword>
<evidence type="ECO:0000256" key="6">
    <source>
        <dbReference type="ARBA" id="ARBA00022692"/>
    </source>
</evidence>
<comment type="subcellular location">
    <subcellularLocation>
        <location evidence="1">Cell membrane</location>
        <topology evidence="1">Multi-pass membrane protein</topology>
    </subcellularLocation>
</comment>
<name>A0ABN6L7W9_9BACT</name>
<evidence type="ECO:0000256" key="5">
    <source>
        <dbReference type="ARBA" id="ARBA00022618"/>
    </source>
</evidence>
<evidence type="ECO:0000256" key="11">
    <source>
        <dbReference type="SAM" id="Phobius"/>
    </source>
</evidence>
<dbReference type="Pfam" id="PF02687">
    <property type="entry name" value="FtsX"/>
    <property type="match status" value="1"/>
</dbReference>
<feature type="domain" description="ABC3 transporter permease C-terminal" evidence="12">
    <location>
        <begin position="172"/>
        <end position="284"/>
    </location>
</feature>
<dbReference type="GO" id="GO:0051301">
    <property type="term" value="P:cell division"/>
    <property type="evidence" value="ECO:0007669"/>
    <property type="project" value="UniProtKB-KW"/>
</dbReference>
<feature type="transmembrane region" description="Helical" evidence="11">
    <location>
        <begin position="12"/>
        <end position="36"/>
    </location>
</feature>
<gene>
    <name evidence="14" type="primary">ftsX</name>
    <name evidence="14" type="ORF">PEPS_15780</name>
</gene>
<dbReference type="InterPro" id="IPR040690">
    <property type="entry name" value="FtsX_ECD"/>
</dbReference>
<keyword evidence="9 10" id="KW-0131">Cell cycle</keyword>
<keyword evidence="4 10" id="KW-1003">Cell membrane</keyword>
<evidence type="ECO:0000256" key="7">
    <source>
        <dbReference type="ARBA" id="ARBA00022989"/>
    </source>
</evidence>
<keyword evidence="15" id="KW-1185">Reference proteome</keyword>
<proteinExistence type="inferred from homology"/>
<organism evidence="14 15">
    <name type="scientific">Persicobacter psychrovividus</name>
    <dbReference type="NCBI Taxonomy" id="387638"/>
    <lineage>
        <taxon>Bacteria</taxon>
        <taxon>Pseudomonadati</taxon>
        <taxon>Bacteroidota</taxon>
        <taxon>Cytophagia</taxon>
        <taxon>Cytophagales</taxon>
        <taxon>Persicobacteraceae</taxon>
        <taxon>Persicobacter</taxon>
    </lineage>
</organism>
<feature type="transmembrane region" description="Helical" evidence="11">
    <location>
        <begin position="167"/>
        <end position="192"/>
    </location>
</feature>
<dbReference type="RefSeq" id="WP_338396715.1">
    <property type="nucleotide sequence ID" value="NZ_AP025292.1"/>
</dbReference>
<dbReference type="InterPro" id="IPR003838">
    <property type="entry name" value="ABC3_permease_C"/>
</dbReference>
<dbReference type="InterPro" id="IPR004513">
    <property type="entry name" value="FtsX"/>
</dbReference>
<keyword evidence="5 10" id="KW-0132">Cell division</keyword>
<evidence type="ECO:0000256" key="1">
    <source>
        <dbReference type="ARBA" id="ARBA00004651"/>
    </source>
</evidence>
<dbReference type="Proteomes" id="UP001354989">
    <property type="component" value="Chromosome"/>
</dbReference>
<evidence type="ECO:0000313" key="14">
    <source>
        <dbReference type="EMBL" id="BDC99297.1"/>
    </source>
</evidence>
<sequence length="293" mass="32407">MAKTEKKKLGSYPLLSVVFSTALALFIVGLLGLSYIQTIKLSAKIKSKLEVQVFLNKGIKQAKTTQFKRELALQPYLLDPAAENIKFISKEEAAKTFLSDTGEDFSAFLGDNPLHDAFTIRLKEGYQNADSLAMIKAKLSKNPSVFEVTYVKNLADQIQENFAKVSVILIGLALLLFVVVSILINNTIKLALFSQRFLIRSMQLVGATNQFIQKPFILRSVWHGLLGGLVASAALLGLLYYAIYNIDGLSTLYAPKEIGILIGLMCSMGILVSFFSTKRSVKKYLGMSLNELY</sequence>
<feature type="transmembrane region" description="Helical" evidence="11">
    <location>
        <begin position="258"/>
        <end position="277"/>
    </location>
</feature>
<dbReference type="PANTHER" id="PTHR47755:SF1">
    <property type="entry name" value="CELL DIVISION PROTEIN FTSX"/>
    <property type="match status" value="1"/>
</dbReference>
<evidence type="ECO:0000256" key="4">
    <source>
        <dbReference type="ARBA" id="ARBA00022475"/>
    </source>
</evidence>
<keyword evidence="6 11" id="KW-0812">Transmembrane</keyword>
<evidence type="ECO:0000259" key="12">
    <source>
        <dbReference type="Pfam" id="PF02687"/>
    </source>
</evidence>
<evidence type="ECO:0000256" key="10">
    <source>
        <dbReference type="PIRNR" id="PIRNR003097"/>
    </source>
</evidence>
<dbReference type="Gene3D" id="3.30.70.3040">
    <property type="match status" value="1"/>
</dbReference>
<evidence type="ECO:0000256" key="9">
    <source>
        <dbReference type="ARBA" id="ARBA00023306"/>
    </source>
</evidence>
<keyword evidence="7 11" id="KW-1133">Transmembrane helix</keyword>
<reference evidence="14 15" key="1">
    <citation type="submission" date="2021-12" db="EMBL/GenBank/DDBJ databases">
        <title>Genome sequencing of bacteria with rrn-lacking chromosome and rrn-plasmid.</title>
        <authorList>
            <person name="Anda M."/>
            <person name="Iwasaki W."/>
        </authorList>
    </citation>
    <scope>NUCLEOTIDE SEQUENCE [LARGE SCALE GENOMIC DNA]</scope>
    <source>
        <strain evidence="14 15">NBRC 101262</strain>
    </source>
</reference>
<evidence type="ECO:0000256" key="8">
    <source>
        <dbReference type="ARBA" id="ARBA00023136"/>
    </source>
</evidence>
<feature type="domain" description="FtsX extracellular" evidence="13">
    <location>
        <begin position="49"/>
        <end position="148"/>
    </location>
</feature>
<evidence type="ECO:0000256" key="3">
    <source>
        <dbReference type="ARBA" id="ARBA00021907"/>
    </source>
</evidence>
<protein>
    <recommendedName>
        <fullName evidence="3 10">Cell division protein FtsX</fullName>
    </recommendedName>
</protein>
<dbReference type="EMBL" id="AP025292">
    <property type="protein sequence ID" value="BDC99297.1"/>
    <property type="molecule type" value="Genomic_DNA"/>
</dbReference>
<dbReference type="PANTHER" id="PTHR47755">
    <property type="entry name" value="CELL DIVISION PROTEIN FTSX"/>
    <property type="match status" value="1"/>
</dbReference>
<evidence type="ECO:0000256" key="2">
    <source>
        <dbReference type="ARBA" id="ARBA00007379"/>
    </source>
</evidence>
<comment type="similarity">
    <text evidence="2 10">Belongs to the ABC-4 integral membrane protein family. FtsX subfamily.</text>
</comment>
<evidence type="ECO:0000259" key="13">
    <source>
        <dbReference type="Pfam" id="PF18075"/>
    </source>
</evidence>
<feature type="transmembrane region" description="Helical" evidence="11">
    <location>
        <begin position="221"/>
        <end position="243"/>
    </location>
</feature>
<dbReference type="PIRSF" id="PIRSF003097">
    <property type="entry name" value="FtsX"/>
    <property type="match status" value="1"/>
</dbReference>